<name>A0A290Z9W4_9PSEU</name>
<proteinExistence type="predicted"/>
<dbReference type="InterPro" id="IPR029063">
    <property type="entry name" value="SAM-dependent_MTases_sf"/>
</dbReference>
<dbReference type="AlphaFoldDB" id="A0A290Z9W4"/>
<protein>
    <recommendedName>
        <fullName evidence="3">SAM-dependent methyltransferase</fullName>
    </recommendedName>
</protein>
<dbReference type="RefSeq" id="WP_096495603.1">
    <property type="nucleotide sequence ID" value="NZ_CP023445.1"/>
</dbReference>
<accession>A0A290Z9W4</accession>
<dbReference type="Gene3D" id="3.40.50.150">
    <property type="entry name" value="Vaccinia Virus protein VP39"/>
    <property type="match status" value="1"/>
</dbReference>
<dbReference type="KEGG" id="apre:CNX65_22865"/>
<evidence type="ECO:0008006" key="3">
    <source>
        <dbReference type="Google" id="ProtNLM"/>
    </source>
</evidence>
<sequence>MLNPKLDPTLNPPLAVDPGSYWAPYFTYFPALSRYIPLGRYAQAVRPRACVLGASDGKFALPLLRAGWEVVGVETDELFLDGGALDLVDGRHEITGLRKRLADEGLEDRCTIVEQDYMTLPADGAFQFVMGSGLWSMPPNRKHTMQALFDHAMGMVAPGGVFFADYLVGLTPEDRACGYYPPVAEVDGMIARDGWEVFENVDLGIHGESHVGFEQWHYHRYAAVIAHRFHTPVAG</sequence>
<evidence type="ECO:0000313" key="2">
    <source>
        <dbReference type="Proteomes" id="UP000218505"/>
    </source>
</evidence>
<organism evidence="1 2">
    <name type="scientific">Actinosynnema pretiosum</name>
    <dbReference type="NCBI Taxonomy" id="42197"/>
    <lineage>
        <taxon>Bacteria</taxon>
        <taxon>Bacillati</taxon>
        <taxon>Actinomycetota</taxon>
        <taxon>Actinomycetes</taxon>
        <taxon>Pseudonocardiales</taxon>
        <taxon>Pseudonocardiaceae</taxon>
        <taxon>Actinosynnema</taxon>
    </lineage>
</organism>
<keyword evidence="2" id="KW-1185">Reference proteome</keyword>
<dbReference type="EMBL" id="CP023445">
    <property type="protein sequence ID" value="ATE55772.1"/>
    <property type="molecule type" value="Genomic_DNA"/>
</dbReference>
<reference evidence="1" key="1">
    <citation type="submission" date="2017-09" db="EMBL/GenBank/DDBJ databases">
        <title>Complete Genome Sequence of ansamitocin-producing Bacterium Actinosynnema pretiosum X47.</title>
        <authorList>
            <person name="Cao G."/>
            <person name="Zong G."/>
            <person name="Zhong C."/>
            <person name="Fu J."/>
        </authorList>
    </citation>
    <scope>NUCLEOTIDE SEQUENCE [LARGE SCALE GENOMIC DNA]</scope>
    <source>
        <strain evidence="1">X47</strain>
    </source>
</reference>
<dbReference type="SUPFAM" id="SSF53335">
    <property type="entry name" value="S-adenosyl-L-methionine-dependent methyltransferases"/>
    <property type="match status" value="1"/>
</dbReference>
<evidence type="ECO:0000313" key="1">
    <source>
        <dbReference type="EMBL" id="ATE55772.1"/>
    </source>
</evidence>
<dbReference type="Proteomes" id="UP000218505">
    <property type="component" value="Chromosome"/>
</dbReference>
<gene>
    <name evidence="1" type="ORF">CNX65_22865</name>
</gene>